<dbReference type="PROSITE" id="PS00674">
    <property type="entry name" value="AAA"/>
    <property type="match status" value="1"/>
</dbReference>
<dbReference type="InterPro" id="IPR050221">
    <property type="entry name" value="26S_Proteasome_ATPase"/>
</dbReference>
<dbReference type="OrthoDB" id="656954at2759"/>
<dbReference type="GO" id="GO:0008540">
    <property type="term" value="C:proteasome regulatory particle, base subcomplex"/>
    <property type="evidence" value="ECO:0000318"/>
    <property type="project" value="GO_Central"/>
</dbReference>
<reference evidence="10" key="1">
    <citation type="journal article" date="2012" name="Nature">
        <title>A physical, genetic and functional sequence assembly of the barley genome.</title>
        <authorList>
            <consortium name="The International Barley Genome Sequencing Consortium"/>
            <person name="Mayer K.F."/>
            <person name="Waugh R."/>
            <person name="Brown J.W."/>
            <person name="Schulman A."/>
            <person name="Langridge P."/>
            <person name="Platzer M."/>
            <person name="Fincher G.B."/>
            <person name="Muehlbauer G.J."/>
            <person name="Sato K."/>
            <person name="Close T.J."/>
            <person name="Wise R.P."/>
            <person name="Stein N."/>
        </authorList>
    </citation>
    <scope>NUCLEOTIDE SEQUENCE [LARGE SCALE GENOMIC DNA]</scope>
    <source>
        <strain evidence="10">cv. Morex</strain>
    </source>
</reference>
<evidence type="ECO:0000313" key="9">
    <source>
        <dbReference type="EnsemblPlants" id="HORVU.MOREX.r3.2HG0197840.1.CDS1"/>
    </source>
</evidence>
<dbReference type="GO" id="GO:0005524">
    <property type="term" value="F:ATP binding"/>
    <property type="evidence" value="ECO:0007669"/>
    <property type="project" value="UniProtKB-KW"/>
</dbReference>
<reference evidence="9" key="2">
    <citation type="submission" date="2020-10" db="EMBL/GenBank/DDBJ databases">
        <authorList>
            <person name="Scholz U."/>
            <person name="Mascher M."/>
            <person name="Fiebig A."/>
        </authorList>
    </citation>
    <scope>NUCLEOTIDE SEQUENCE [LARGE SCALE GENOMIC DNA]</scope>
    <source>
        <strain evidence="9">cv. Morex</strain>
    </source>
</reference>
<proteinExistence type="inferred from homology"/>
<accession>A0A8I6WI93</accession>
<keyword evidence="5 7" id="KW-0067">ATP-binding</keyword>
<dbReference type="Gramene" id="HORVU.MOREX.r3.2HG0197840.1">
    <property type="protein sequence ID" value="HORVU.MOREX.r3.2HG0197840.1.CDS1"/>
    <property type="gene ID" value="HORVU.MOREX.r3.2HG0197840"/>
</dbReference>
<name>A0A8I6WI93_HORVV</name>
<dbReference type="KEGG" id="hvg:123430875"/>
<evidence type="ECO:0000256" key="5">
    <source>
        <dbReference type="ARBA" id="ARBA00022840"/>
    </source>
</evidence>
<dbReference type="Gene3D" id="2.40.50.140">
    <property type="entry name" value="Nucleic acid-binding proteins"/>
    <property type="match status" value="1"/>
</dbReference>
<keyword evidence="6" id="KW-0647">Proteasome</keyword>
<dbReference type="InterPro" id="IPR012340">
    <property type="entry name" value="NA-bd_OB-fold"/>
</dbReference>
<dbReference type="GO" id="GO:0005737">
    <property type="term" value="C:cytoplasm"/>
    <property type="evidence" value="ECO:0007669"/>
    <property type="project" value="UniProtKB-SubCell"/>
</dbReference>
<dbReference type="Proteomes" id="UP000011116">
    <property type="component" value="Chromosome 2H"/>
</dbReference>
<dbReference type="GO" id="GO:0036402">
    <property type="term" value="F:proteasome-activating activity"/>
    <property type="evidence" value="ECO:0000318"/>
    <property type="project" value="GO_Central"/>
</dbReference>
<dbReference type="InterPro" id="IPR003959">
    <property type="entry name" value="ATPase_AAA_core"/>
</dbReference>
<dbReference type="SMART" id="SM00382">
    <property type="entry name" value="AAA"/>
    <property type="match status" value="1"/>
</dbReference>
<dbReference type="Pfam" id="PF00004">
    <property type="entry name" value="AAA"/>
    <property type="match status" value="1"/>
</dbReference>
<evidence type="ECO:0000256" key="7">
    <source>
        <dbReference type="RuleBase" id="RU003651"/>
    </source>
</evidence>
<evidence type="ECO:0000256" key="4">
    <source>
        <dbReference type="ARBA" id="ARBA00022741"/>
    </source>
</evidence>
<organism evidence="9 10">
    <name type="scientific">Hordeum vulgare subsp. vulgare</name>
    <name type="common">Domesticated barley</name>
    <dbReference type="NCBI Taxonomy" id="112509"/>
    <lineage>
        <taxon>Eukaryota</taxon>
        <taxon>Viridiplantae</taxon>
        <taxon>Streptophyta</taxon>
        <taxon>Embryophyta</taxon>
        <taxon>Tracheophyta</taxon>
        <taxon>Spermatophyta</taxon>
        <taxon>Magnoliopsida</taxon>
        <taxon>Liliopsida</taxon>
        <taxon>Poales</taxon>
        <taxon>Poaceae</taxon>
        <taxon>BOP clade</taxon>
        <taxon>Pooideae</taxon>
        <taxon>Triticodae</taxon>
        <taxon>Triticeae</taxon>
        <taxon>Hordeinae</taxon>
        <taxon>Hordeum</taxon>
    </lineage>
</organism>
<dbReference type="FunFam" id="3.40.50.300:FF:000033">
    <property type="entry name" value="26S protease regulatory subunit 6B"/>
    <property type="match status" value="1"/>
</dbReference>
<evidence type="ECO:0000256" key="6">
    <source>
        <dbReference type="ARBA" id="ARBA00022942"/>
    </source>
</evidence>
<dbReference type="Pfam" id="PF16450">
    <property type="entry name" value="Prot_ATP_ID_OB_C"/>
    <property type="match status" value="1"/>
</dbReference>
<reference evidence="9" key="3">
    <citation type="submission" date="2022-01" db="UniProtKB">
        <authorList>
            <consortium name="EnsemblPlants"/>
        </authorList>
    </citation>
    <scope>IDENTIFICATION</scope>
    <source>
        <strain evidence="9">subsp. vulgare</strain>
    </source>
</reference>
<dbReference type="InterPro" id="IPR032501">
    <property type="entry name" value="Prot_ATP_ID_OB_2nd"/>
</dbReference>
<dbReference type="SMR" id="A0A8I6WI93"/>
<evidence type="ECO:0000256" key="2">
    <source>
        <dbReference type="ARBA" id="ARBA00006914"/>
    </source>
</evidence>
<gene>
    <name evidence="9" type="primary">LOC123430875</name>
</gene>
<dbReference type="InterPro" id="IPR003960">
    <property type="entry name" value="ATPase_AAA_CS"/>
</dbReference>
<dbReference type="Gene3D" id="1.10.8.60">
    <property type="match status" value="1"/>
</dbReference>
<feature type="domain" description="AAA+ ATPase" evidence="8">
    <location>
        <begin position="218"/>
        <end position="359"/>
    </location>
</feature>
<dbReference type="GO" id="GO:0043161">
    <property type="term" value="P:proteasome-mediated ubiquitin-dependent protein catabolic process"/>
    <property type="evidence" value="ECO:0000318"/>
    <property type="project" value="GO_Central"/>
</dbReference>
<evidence type="ECO:0000313" key="10">
    <source>
        <dbReference type="Proteomes" id="UP000011116"/>
    </source>
</evidence>
<comment type="subcellular location">
    <subcellularLocation>
        <location evidence="1">Cytoplasm</location>
    </subcellularLocation>
</comment>
<dbReference type="SUPFAM" id="SSF52540">
    <property type="entry name" value="P-loop containing nucleoside triphosphate hydrolases"/>
    <property type="match status" value="1"/>
</dbReference>
<evidence type="ECO:0000256" key="1">
    <source>
        <dbReference type="ARBA" id="ARBA00004496"/>
    </source>
</evidence>
<keyword evidence="4 7" id="KW-0547">Nucleotide-binding</keyword>
<dbReference type="AlphaFoldDB" id="A0A8I6WI93"/>
<keyword evidence="3" id="KW-0963">Cytoplasm</keyword>
<evidence type="ECO:0000256" key="3">
    <source>
        <dbReference type="ARBA" id="ARBA00022490"/>
    </source>
</evidence>
<comment type="similarity">
    <text evidence="2 7">Belongs to the AAA ATPase family.</text>
</comment>
<dbReference type="InterPro" id="IPR003593">
    <property type="entry name" value="AAA+_ATPase"/>
</dbReference>
<dbReference type="Gene3D" id="3.40.50.300">
    <property type="entry name" value="P-loop containing nucleotide triphosphate hydrolases"/>
    <property type="match status" value="1"/>
</dbReference>
<dbReference type="InterPro" id="IPR041569">
    <property type="entry name" value="AAA_lid_3"/>
</dbReference>
<dbReference type="GO" id="GO:0016887">
    <property type="term" value="F:ATP hydrolysis activity"/>
    <property type="evidence" value="ECO:0007669"/>
    <property type="project" value="InterPro"/>
</dbReference>
<protein>
    <recommendedName>
        <fullName evidence="8">AAA+ ATPase domain-containing protein</fullName>
    </recommendedName>
</protein>
<dbReference type="EnsemblPlants" id="HORVU.MOREX.r3.2HG0197840.1">
    <property type="protein sequence ID" value="HORVU.MOREX.r3.2HG0197840.1.CDS1"/>
    <property type="gene ID" value="HORVU.MOREX.r3.2HG0197840"/>
</dbReference>
<dbReference type="RefSeq" id="XP_044970644.1">
    <property type="nucleotide sequence ID" value="XM_045114709.1"/>
</dbReference>
<dbReference type="PANTHER" id="PTHR23073">
    <property type="entry name" value="26S PROTEASOME REGULATORY SUBUNIT"/>
    <property type="match status" value="1"/>
</dbReference>
<dbReference type="Pfam" id="PF17862">
    <property type="entry name" value="AAA_lid_3"/>
    <property type="match status" value="1"/>
</dbReference>
<evidence type="ECO:0000259" key="8">
    <source>
        <dbReference type="SMART" id="SM00382"/>
    </source>
</evidence>
<sequence>MAASAKSLQLPPSDLAVQQDHYLCPGDVGRGDSAELPLPSRSLMPGEVGENADLFRQFMALDKELSMLECEEEDLRVEIANLLSVVRLMEAVHDSHYETKCGGALIVGRVVEVLDEGRHAVVTTSVRPFAFCVPVLGDVDRALLKPSANVALSRSTLAVVQVLPADSGWTVPLVKATERPSVTYADVVGCDEQKRELLEAVELPLTHPELFARAGLDAPRGVLLHGPPGTGKTMLAKAVAHHTSAAFIRVSGSEFVNTHSGEGPRMVREVFQAARENAPAIIFFDEVDAIAAARTDSDDASAADREVYRVLLELLAQMDGFDQCPDVRVIMATNRPEALDSALLRPGRVDRRVEFPLPGRAQKRRLFQACTAKMSLDGGVDLEDLVARHEEMSAADIDAVCREAGMRAVRDRRCVVTREDFEEGYHAVAKHIDRGADQFAFYSL</sequence>
<dbReference type="InterPro" id="IPR027417">
    <property type="entry name" value="P-loop_NTPase"/>
</dbReference>
<keyword evidence="10" id="KW-1185">Reference proteome</keyword>
<dbReference type="GeneID" id="123430875"/>